<dbReference type="EMBL" id="BAAANS010000066">
    <property type="protein sequence ID" value="GAA2119225.1"/>
    <property type="molecule type" value="Genomic_DNA"/>
</dbReference>
<accession>A0ABP5JKD0</accession>
<comment type="caution">
    <text evidence="1">The sequence shown here is derived from an EMBL/GenBank/DDBJ whole genome shotgun (WGS) entry which is preliminary data.</text>
</comment>
<dbReference type="Pfam" id="PF06821">
    <property type="entry name" value="Ser_hydrolase"/>
    <property type="match status" value="1"/>
</dbReference>
<dbReference type="InterPro" id="IPR010662">
    <property type="entry name" value="RBBP9/YdeN"/>
</dbReference>
<dbReference type="GO" id="GO:0016787">
    <property type="term" value="F:hydrolase activity"/>
    <property type="evidence" value="ECO:0007669"/>
    <property type="project" value="UniProtKB-KW"/>
</dbReference>
<sequence>MSTPTHVFIAGIGNSGPEHWQSLWRDRTDGAVWVEHTSWDEPERDTWVAELDAALRAVPGPKVLVAHSLGCTLVAEWAAEHRDEDVTAALLVAVPDVDGPEFPTQATGFDSARHGRLPFRSLVVSSQDDPYGSPEHAAADAELFGAELVDVGHRGHINAESGLGDWPEGRALLDQLLGG</sequence>
<keyword evidence="2" id="KW-1185">Reference proteome</keyword>
<dbReference type="Proteomes" id="UP001500897">
    <property type="component" value="Unassembled WGS sequence"/>
</dbReference>
<organism evidence="1 2">
    <name type="scientific">Kitasatospora saccharophila</name>
    <dbReference type="NCBI Taxonomy" id="407973"/>
    <lineage>
        <taxon>Bacteria</taxon>
        <taxon>Bacillati</taxon>
        <taxon>Actinomycetota</taxon>
        <taxon>Actinomycetes</taxon>
        <taxon>Kitasatosporales</taxon>
        <taxon>Streptomycetaceae</taxon>
        <taxon>Kitasatospora</taxon>
    </lineage>
</organism>
<proteinExistence type="predicted"/>
<protein>
    <submittedName>
        <fullName evidence="1">Alpha/beta hydrolase</fullName>
    </submittedName>
</protein>
<dbReference type="InterPro" id="IPR029058">
    <property type="entry name" value="AB_hydrolase_fold"/>
</dbReference>
<keyword evidence="1" id="KW-0378">Hydrolase</keyword>
<gene>
    <name evidence="1" type="ORF">GCM10009759_67140</name>
</gene>
<dbReference type="Gene3D" id="3.40.50.1820">
    <property type="entry name" value="alpha/beta hydrolase"/>
    <property type="match status" value="1"/>
</dbReference>
<name>A0ABP5JKD0_9ACTN</name>
<reference evidence="2" key="1">
    <citation type="journal article" date="2019" name="Int. J. Syst. Evol. Microbiol.">
        <title>The Global Catalogue of Microorganisms (GCM) 10K type strain sequencing project: providing services to taxonomists for standard genome sequencing and annotation.</title>
        <authorList>
            <consortium name="The Broad Institute Genomics Platform"/>
            <consortium name="The Broad Institute Genome Sequencing Center for Infectious Disease"/>
            <person name="Wu L."/>
            <person name="Ma J."/>
        </authorList>
    </citation>
    <scope>NUCLEOTIDE SEQUENCE [LARGE SCALE GENOMIC DNA]</scope>
    <source>
        <strain evidence="2">JCM 14559</strain>
    </source>
</reference>
<evidence type="ECO:0000313" key="2">
    <source>
        <dbReference type="Proteomes" id="UP001500897"/>
    </source>
</evidence>
<dbReference type="SUPFAM" id="SSF53474">
    <property type="entry name" value="alpha/beta-Hydrolases"/>
    <property type="match status" value="1"/>
</dbReference>
<evidence type="ECO:0000313" key="1">
    <source>
        <dbReference type="EMBL" id="GAA2119225.1"/>
    </source>
</evidence>
<dbReference type="RefSeq" id="WP_344557726.1">
    <property type="nucleotide sequence ID" value="NZ_BAAANS010000066.1"/>
</dbReference>